<sequence>MNFPFWVWFALAGKVQSGKLHHTDRHGAPDLSKPPYNFGDVVYVPKTYWDGGPWIVSHFTRISADDPVHKGRARLWVWFYSQGLVGRSYGFRMPRRWFPKPFGLAWRWDQLRNRFELSPIDALQVIQIEEATDISYEALRQRVARERKTIQEILEASPRANAPSNLVFDEWKLLVKMGLAGKQARLPLEADPIWPPQIGDIARRVALEGGLFRVPATPPACHKLTGKSADFCPSPAN</sequence>
<dbReference type="AlphaFoldDB" id="A0A9D5QD14"/>
<gene>
    <name evidence="1" type="ORF">GF359_05090</name>
</gene>
<accession>A0A9D5QD14</accession>
<dbReference type="EMBL" id="WJKJ01000162">
    <property type="protein sequence ID" value="MBD3364571.1"/>
    <property type="molecule type" value="Genomic_DNA"/>
</dbReference>
<evidence type="ECO:0000313" key="1">
    <source>
        <dbReference type="EMBL" id="MBD3364571.1"/>
    </source>
</evidence>
<name>A0A9D5QD14_UNCW3</name>
<organism evidence="1 2">
    <name type="scientific">candidate division WOR-3 bacterium</name>
    <dbReference type="NCBI Taxonomy" id="2052148"/>
    <lineage>
        <taxon>Bacteria</taxon>
        <taxon>Bacteria division WOR-3</taxon>
    </lineage>
</organism>
<reference evidence="1" key="1">
    <citation type="submission" date="2019-11" db="EMBL/GenBank/DDBJ databases">
        <title>Microbial mats filling the niche in hypersaline microbial mats.</title>
        <authorList>
            <person name="Wong H.L."/>
            <person name="Macleod F.I."/>
            <person name="White R.A. III"/>
            <person name="Burns B.P."/>
        </authorList>
    </citation>
    <scope>NUCLEOTIDE SEQUENCE</scope>
    <source>
        <strain evidence="1">Bin_327</strain>
    </source>
</reference>
<evidence type="ECO:0000313" key="2">
    <source>
        <dbReference type="Proteomes" id="UP000630660"/>
    </source>
</evidence>
<protein>
    <submittedName>
        <fullName evidence="1">Uncharacterized protein</fullName>
    </submittedName>
</protein>
<dbReference type="Proteomes" id="UP000630660">
    <property type="component" value="Unassembled WGS sequence"/>
</dbReference>
<proteinExistence type="predicted"/>
<comment type="caution">
    <text evidence="1">The sequence shown here is derived from an EMBL/GenBank/DDBJ whole genome shotgun (WGS) entry which is preliminary data.</text>
</comment>